<sequence>MDCRGHACPEIRIFGEKPMPPSFFRTPFARTPVTWMLLPWILAGVILPGFSQPGCGQYPRGRKINIAHRGASAYAPEHTLAAYRLAIDQGADYVEPDLQLTKDGVLVCLHDTTLERTTNVRTVYPDRARLETVDGQTRRVWPVVDFTLEELKRLDAGSWFGPQFAGEQIPTFQEMIDTVRGRAGIYPEMKSPAKYAALGFDMPRALLDVLRKNQLDRPGADPRTPVIVQSFEAESLRRLRRLGCRLPLVFLIDDEAPGDWISPAGMRRIRRFAEGVSPSKQIVLQTPEVVRWARAAGLSVTLYTFKSNATGAFPDVEAEMRHFLYERDVDAVFTNNPDRFPRSPQPK</sequence>
<dbReference type="GO" id="GO:0008889">
    <property type="term" value="F:glycerophosphodiester phosphodiesterase activity"/>
    <property type="evidence" value="ECO:0007669"/>
    <property type="project" value="UniProtKB-EC"/>
</dbReference>
<organism evidence="2 3">
    <name type="scientific">Chloracidobacterium thermophilum (strain B)</name>
    <dbReference type="NCBI Taxonomy" id="981222"/>
    <lineage>
        <taxon>Bacteria</taxon>
        <taxon>Pseudomonadati</taxon>
        <taxon>Acidobacteriota</taxon>
        <taxon>Terriglobia</taxon>
        <taxon>Terriglobales</taxon>
        <taxon>Acidobacteriaceae</taxon>
        <taxon>Chloracidobacterium</taxon>
    </lineage>
</organism>
<dbReference type="SUPFAM" id="SSF51695">
    <property type="entry name" value="PLC-like phosphodiesterases"/>
    <property type="match status" value="1"/>
</dbReference>
<feature type="domain" description="GP-PDE" evidence="1">
    <location>
        <begin position="63"/>
        <end position="344"/>
    </location>
</feature>
<dbReference type="STRING" id="981222.Cabther_A0065"/>
<protein>
    <submittedName>
        <fullName evidence="2">Glycerophosphoryl diester phosphodiesterase</fullName>
        <ecNumber evidence="2">3.1.4.46</ecNumber>
    </submittedName>
</protein>
<dbReference type="GO" id="GO:0006629">
    <property type="term" value="P:lipid metabolic process"/>
    <property type="evidence" value="ECO:0007669"/>
    <property type="project" value="InterPro"/>
</dbReference>
<dbReference type="EC" id="3.1.4.46" evidence="2"/>
<accession>G2LFB2</accession>
<dbReference type="InterPro" id="IPR030395">
    <property type="entry name" value="GP_PDE_dom"/>
</dbReference>
<proteinExistence type="predicted"/>
<keyword evidence="2" id="KW-0378">Hydrolase</keyword>
<evidence type="ECO:0000313" key="2">
    <source>
        <dbReference type="EMBL" id="AEP10845.1"/>
    </source>
</evidence>
<evidence type="ECO:0000313" key="3">
    <source>
        <dbReference type="Proteomes" id="UP000006791"/>
    </source>
</evidence>
<dbReference type="InterPro" id="IPR017946">
    <property type="entry name" value="PLC-like_Pdiesterase_TIM-brl"/>
</dbReference>
<evidence type="ECO:0000259" key="1">
    <source>
        <dbReference type="PROSITE" id="PS51704"/>
    </source>
</evidence>
<gene>
    <name evidence="2" type="ordered locus">Cabther_A0065</name>
</gene>
<dbReference type="PROSITE" id="PS51704">
    <property type="entry name" value="GP_PDE"/>
    <property type="match status" value="1"/>
</dbReference>
<keyword evidence="3" id="KW-1185">Reference proteome</keyword>
<dbReference type="Gene3D" id="3.20.20.190">
    <property type="entry name" value="Phosphatidylinositol (PI) phosphodiesterase"/>
    <property type="match status" value="1"/>
</dbReference>
<dbReference type="OrthoDB" id="384721at2"/>
<dbReference type="AlphaFoldDB" id="G2LFB2"/>
<dbReference type="KEGG" id="ctm:Cabther_A0065"/>
<reference evidence="2 3" key="1">
    <citation type="journal article" date="2012" name="Environ. Microbiol.">
        <title>Complete genome of Candidatus Chloracidobacterium thermophilum, a chlorophyll-based photoheterotroph belonging to the phylum Acidobacteria.</title>
        <authorList>
            <person name="Garcia Costas A.M."/>
            <person name="Liu Z."/>
            <person name="Tomsho L.P."/>
            <person name="Schuster S.C."/>
            <person name="Ward D.M."/>
            <person name="Bryant D.A."/>
        </authorList>
    </citation>
    <scope>NUCLEOTIDE SEQUENCE [LARGE SCALE GENOMIC DNA]</scope>
    <source>
        <strain evidence="2 3">B</strain>
    </source>
</reference>
<dbReference type="Proteomes" id="UP000006791">
    <property type="component" value="Chromosome 1"/>
</dbReference>
<dbReference type="PANTHER" id="PTHR46211">
    <property type="entry name" value="GLYCEROPHOSPHORYL DIESTER PHOSPHODIESTERASE"/>
    <property type="match status" value="1"/>
</dbReference>
<dbReference type="CDD" id="cd08559">
    <property type="entry name" value="GDPD_periplasmic_GlpQ_like"/>
    <property type="match status" value="1"/>
</dbReference>
<dbReference type="EMBL" id="CP002514">
    <property type="protein sequence ID" value="AEP10845.1"/>
    <property type="molecule type" value="Genomic_DNA"/>
</dbReference>
<name>G2LFB2_CHLTF</name>
<dbReference type="PANTHER" id="PTHR46211:SF1">
    <property type="entry name" value="GLYCEROPHOSPHODIESTER PHOSPHODIESTERASE, CYTOPLASMIC"/>
    <property type="match status" value="1"/>
</dbReference>
<dbReference type="HOGENOM" id="CLU_030226_0_0_0"/>
<dbReference type="Pfam" id="PF03009">
    <property type="entry name" value="GDPD"/>
    <property type="match status" value="1"/>
</dbReference>